<evidence type="ECO:0000313" key="1">
    <source>
        <dbReference type="EMBL" id="MBE1558833.1"/>
    </source>
</evidence>
<reference evidence="1 2" key="1">
    <citation type="submission" date="2020-10" db="EMBL/GenBank/DDBJ databases">
        <title>Sequencing the genomes of 1000 actinobacteria strains.</title>
        <authorList>
            <person name="Klenk H.-P."/>
        </authorList>
    </citation>
    <scope>NUCLEOTIDE SEQUENCE [LARGE SCALE GENOMIC DNA]</scope>
    <source>
        <strain evidence="1 2">DSM 43748</strain>
    </source>
</reference>
<name>A0ABR9K9Y9_9ACTN</name>
<dbReference type="EMBL" id="JADBEF010000001">
    <property type="protein sequence ID" value="MBE1558833.1"/>
    <property type="molecule type" value="Genomic_DNA"/>
</dbReference>
<gene>
    <name evidence="1" type="ORF">H4W81_001612</name>
</gene>
<dbReference type="Proteomes" id="UP000661607">
    <property type="component" value="Unassembled WGS sequence"/>
</dbReference>
<proteinExistence type="predicted"/>
<dbReference type="InterPro" id="IPR045592">
    <property type="entry name" value="DUF6461"/>
</dbReference>
<keyword evidence="2" id="KW-1185">Reference proteome</keyword>
<dbReference type="Pfam" id="PF20062">
    <property type="entry name" value="DUF6461"/>
    <property type="match status" value="1"/>
</dbReference>
<protein>
    <submittedName>
        <fullName evidence="1">Uncharacterized protein</fullName>
    </submittedName>
</protein>
<sequence length="115" mass="12463">MSDTALTALSRGGGRAVAIRWNGAELLKYAVDGEMKVTINIVATQYRTGSDPTLLDRHMGGLRFDIGGPDNADPVDPRESFTSALVVIGRITGQEINKEWLDEPHVGYIVPADPR</sequence>
<organism evidence="1 2">
    <name type="scientific">Nonomuraea africana</name>
    <dbReference type="NCBI Taxonomy" id="46171"/>
    <lineage>
        <taxon>Bacteria</taxon>
        <taxon>Bacillati</taxon>
        <taxon>Actinomycetota</taxon>
        <taxon>Actinomycetes</taxon>
        <taxon>Streptosporangiales</taxon>
        <taxon>Streptosporangiaceae</taxon>
        <taxon>Nonomuraea</taxon>
    </lineage>
</organism>
<comment type="caution">
    <text evidence="1">The sequence shown here is derived from an EMBL/GenBank/DDBJ whole genome shotgun (WGS) entry which is preliminary data.</text>
</comment>
<evidence type="ECO:0000313" key="2">
    <source>
        <dbReference type="Proteomes" id="UP000661607"/>
    </source>
</evidence>
<accession>A0ABR9K9Y9</accession>